<keyword evidence="3" id="KW-0067">ATP-binding</keyword>
<evidence type="ECO:0000256" key="3">
    <source>
        <dbReference type="ARBA" id="ARBA00022840"/>
    </source>
</evidence>
<evidence type="ECO:0000256" key="2">
    <source>
        <dbReference type="ARBA" id="ARBA00022741"/>
    </source>
</evidence>
<accession>A0A1S6HWH2</accession>
<dbReference type="AlphaFoldDB" id="A0A1S6HWH2"/>
<dbReference type="RefSeq" id="WP_077754616.1">
    <property type="nucleotide sequence ID" value="NZ_CP014782.1"/>
</dbReference>
<feature type="domain" description="AAA+ ATPase" evidence="4">
    <location>
        <begin position="459"/>
        <end position="706"/>
    </location>
</feature>
<dbReference type="GO" id="GO:0005524">
    <property type="term" value="F:ATP binding"/>
    <property type="evidence" value="ECO:0007669"/>
    <property type="project" value="UniProtKB-KW"/>
</dbReference>
<dbReference type="Pfam" id="PF19044">
    <property type="entry name" value="P-loop_TraG"/>
    <property type="match status" value="1"/>
</dbReference>
<dbReference type="OrthoDB" id="9816422at2"/>
<dbReference type="SUPFAM" id="SSF52540">
    <property type="entry name" value="P-loop containing nucleoside triphosphate hydrolases"/>
    <property type="match status" value="1"/>
</dbReference>
<evidence type="ECO:0000313" key="6">
    <source>
        <dbReference type="Proteomes" id="UP000189545"/>
    </source>
</evidence>
<protein>
    <submittedName>
        <fullName evidence="5">Type IV secretory pathway, VirB4 component</fullName>
    </submittedName>
</protein>
<dbReference type="PANTHER" id="PTHR30121">
    <property type="entry name" value="UNCHARACTERIZED PROTEIN YJGR-RELATED"/>
    <property type="match status" value="1"/>
</dbReference>
<gene>
    <name evidence="5" type="ORF">Sps_04685</name>
</gene>
<dbReference type="Gene3D" id="3.40.50.300">
    <property type="entry name" value="P-loop containing nucleotide triphosphate hydrolases"/>
    <property type="match status" value="2"/>
</dbReference>
<dbReference type="Proteomes" id="UP000189545">
    <property type="component" value="Chromosome"/>
</dbReference>
<dbReference type="InterPro" id="IPR003593">
    <property type="entry name" value="AAA+_ATPase"/>
</dbReference>
<dbReference type="NCBIfam" id="NF010404">
    <property type="entry name" value="PRK13830.1"/>
    <property type="match status" value="1"/>
</dbReference>
<evidence type="ECO:0000313" key="5">
    <source>
        <dbReference type="EMBL" id="AQS39768.1"/>
    </source>
</evidence>
<dbReference type="PANTHER" id="PTHR30121:SF12">
    <property type="entry name" value="TYPE IV SECRETION SYSTEM PROTEIN CAGE"/>
    <property type="match status" value="1"/>
</dbReference>
<dbReference type="SMART" id="SM00382">
    <property type="entry name" value="AAA"/>
    <property type="match status" value="1"/>
</dbReference>
<reference evidence="5 6" key="1">
    <citation type="submission" date="2016-03" db="EMBL/GenBank/DDBJ databases">
        <title>Complete genome sequence of Shewanella psychrophila WP2, a deep sea bacterium isolated from west Pacific sediment.</title>
        <authorList>
            <person name="Xu G."/>
            <person name="Jian H."/>
        </authorList>
    </citation>
    <scope>NUCLEOTIDE SEQUENCE [LARGE SCALE GENOMIC DNA]</scope>
    <source>
        <strain evidence="5 6">WP2</strain>
    </source>
</reference>
<dbReference type="EMBL" id="CP014782">
    <property type="protein sequence ID" value="AQS39768.1"/>
    <property type="molecule type" value="Genomic_DNA"/>
</dbReference>
<organism evidence="5 6">
    <name type="scientific">Shewanella psychrophila</name>
    <dbReference type="NCBI Taxonomy" id="225848"/>
    <lineage>
        <taxon>Bacteria</taxon>
        <taxon>Pseudomonadati</taxon>
        <taxon>Pseudomonadota</taxon>
        <taxon>Gammaproteobacteria</taxon>
        <taxon>Alteromonadales</taxon>
        <taxon>Shewanellaceae</taxon>
        <taxon>Shewanella</taxon>
    </lineage>
</organism>
<proteinExistence type="inferred from homology"/>
<dbReference type="KEGG" id="spsw:Sps_04685"/>
<comment type="similarity">
    <text evidence="1">Belongs to the TrbE/VirB4 family.</text>
</comment>
<evidence type="ECO:0000256" key="1">
    <source>
        <dbReference type="ARBA" id="ARBA00006512"/>
    </source>
</evidence>
<name>A0A1S6HWH2_9GAMM</name>
<dbReference type="InterPro" id="IPR027417">
    <property type="entry name" value="P-loop_NTPase"/>
</dbReference>
<keyword evidence="6" id="KW-1185">Reference proteome</keyword>
<dbReference type="InterPro" id="IPR043964">
    <property type="entry name" value="P-loop_TraG"/>
</dbReference>
<sequence>MFKLAPYRKHIKGMPDLLNYGALVDDGVMVNKDGSLMAGFVFRGVDISSSTVDDRNRLTSRISDLLCSFGTGWMVHVEAARKASPEYLNGEPSTFTHPVFAMIDEERKQYFSEVAERYESDYFMFVTYMPPSKGKAKIKQWMFETAHQPQSLFSGHLAHFNKKLRDVESRLKSYISIRPLRAYSATEDDGQGDTHKVYYCELLQKLNYFISGKDHPIRLPFCPMGVDAIIGGHELWTGITPNINGKHIAVVSIDDFPDNSSPNILNHLDKLGLSYRWSTRYSFFDLFDAEKALEGERKKWKQRIVSFKDQLMKNPAPQINEDAAQMVSQYEQALNAARSGRLKYGHYTSSVILMDENPHQLSNGMEQVVKRIEHLGFKCRVETVNTVEAFLGALPGDSIHNIRRPLVSTVNLADMLPMSSIWSGSKTNPCPYYPKNSPALMQCSAEGEAPFRLNLHVGDLGHSLIFGPTGSGKSTLLAMLAAQANRYASNMVIFDKKRSAYAISQCGGTHYDIGVDAEVTFAPLSQLREDFAWCVNYVIQLLELQGLAVTAKQRNDIEQGLKELSLSSLEHITLGEFVNIANDSDIIEALTYYTSGIGGDLLNSPSDSFTAGGLQVFEIEELERMGDKAMLPVLLYIFRRIERSLDGSPSFIFIDEAWIALGHPVFREKIREWLKVLRDANCVVALFTQNLSEAVNSGMLDVLVESCPTKIFLPNKNAPQFSEMYQKFGLNHRQINIIKEAEPKLEYYITSPDGNRLFNLNLGELALSFVGASGKKNVAAIKQHVKTHGGNWYQHWLVTRGVIDEQTRLSIVTDQYRTSS</sequence>
<dbReference type="STRING" id="225848.Sps_04685"/>
<keyword evidence="2" id="KW-0547">Nucleotide-binding</keyword>
<dbReference type="InterPro" id="IPR051162">
    <property type="entry name" value="T4SS_component"/>
</dbReference>
<dbReference type="Pfam" id="PF03135">
    <property type="entry name" value="CagE_TrbE_VirB"/>
    <property type="match status" value="1"/>
</dbReference>
<evidence type="ECO:0000259" key="4">
    <source>
        <dbReference type="SMART" id="SM00382"/>
    </source>
</evidence>
<dbReference type="InterPro" id="IPR018145">
    <property type="entry name" value="CagE_TrbE_VirB_cntrl_dom"/>
</dbReference>